<dbReference type="Proteomes" id="UP000192074">
    <property type="component" value="Unassembled WGS sequence"/>
</dbReference>
<accession>A0A822VDW3</accession>
<evidence type="ECO:0000313" key="2">
    <source>
        <dbReference type="EMBL" id="CVI25334.1"/>
    </source>
</evidence>
<evidence type="ECO:0000256" key="1">
    <source>
        <dbReference type="SAM" id="MobiDB-lite"/>
    </source>
</evidence>
<dbReference type="EMBL" id="FCNL01000042">
    <property type="protein sequence ID" value="CVI25334.1"/>
    <property type="molecule type" value="Genomic_DNA"/>
</dbReference>
<name>A0A822VDW3_AGRTU</name>
<reference evidence="2 3" key="1">
    <citation type="submission" date="2016-01" db="EMBL/GenBank/DDBJ databases">
        <authorList>
            <person name="Regsiter A."/>
            <person name="william w."/>
        </authorList>
    </citation>
    <scope>NUCLEOTIDE SEQUENCE [LARGE SCALE GENOMIC DNA]</scope>
    <source>
        <strain evidence="2 3">B6</strain>
    </source>
</reference>
<sequence length="89" mass="9828">MSFGRTDCPCLLIFFSKTSPEPQDGPAAAIAPEQTWLAGERGTPALRDKLARSRRPARLREPSAVGPSLRTGFRLLFLPHLFLHSSTPR</sequence>
<feature type="region of interest" description="Disordered" evidence="1">
    <location>
        <begin position="21"/>
        <end position="64"/>
    </location>
</feature>
<comment type="caution">
    <text evidence="2">The sequence shown here is derived from an EMBL/GenBank/DDBJ whole genome shotgun (WGS) entry which is preliminary data.</text>
</comment>
<evidence type="ECO:0000313" key="3">
    <source>
        <dbReference type="Proteomes" id="UP000192074"/>
    </source>
</evidence>
<organism evidence="2 3">
    <name type="scientific">Agrobacterium tumefaciens str. B6</name>
    <dbReference type="NCBI Taxonomy" id="1183423"/>
    <lineage>
        <taxon>Bacteria</taxon>
        <taxon>Pseudomonadati</taxon>
        <taxon>Pseudomonadota</taxon>
        <taxon>Alphaproteobacteria</taxon>
        <taxon>Hyphomicrobiales</taxon>
        <taxon>Rhizobiaceae</taxon>
        <taxon>Rhizobium/Agrobacterium group</taxon>
        <taxon>Agrobacterium</taxon>
        <taxon>Agrobacterium tumefaciens complex</taxon>
    </lineage>
</organism>
<dbReference type="AlphaFoldDB" id="A0A822VDW3"/>
<gene>
    <name evidence="2" type="ORF">AGR4A_pAt30149</name>
</gene>
<protein>
    <submittedName>
        <fullName evidence="2">Uncharacterized protein</fullName>
    </submittedName>
</protein>
<proteinExistence type="predicted"/>